<dbReference type="Pfam" id="PF08806">
    <property type="entry name" value="Sep15_SelM"/>
    <property type="match status" value="1"/>
</dbReference>
<evidence type="ECO:0000313" key="7">
    <source>
        <dbReference type="EMBL" id="CAH1233267.1"/>
    </source>
</evidence>
<feature type="signal peptide" evidence="5">
    <location>
        <begin position="1"/>
        <end position="21"/>
    </location>
</feature>
<keyword evidence="3" id="KW-0712">Selenocysteine</keyword>
<dbReference type="AlphaFoldDB" id="A0A8J9VBS4"/>
<proteinExistence type="inferred from homology"/>
<dbReference type="PANTHER" id="PTHR13077">
    <property type="entry name" value="SELENOPROTEIN F"/>
    <property type="match status" value="1"/>
</dbReference>
<gene>
    <name evidence="7" type="primary">SELENOM</name>
    <name evidence="7" type="ORF">BLAG_LOCUS2082</name>
</gene>
<accession>A0A8J9VBS4</accession>
<dbReference type="GO" id="GO:0016491">
    <property type="term" value="F:oxidoreductase activity"/>
    <property type="evidence" value="ECO:0007669"/>
    <property type="project" value="TreeGrafter"/>
</dbReference>
<comment type="similarity">
    <text evidence="1">Belongs to the selenoprotein M/F family.</text>
</comment>
<dbReference type="InterPro" id="IPR038219">
    <property type="entry name" value="Sep15/SelM_sf"/>
</dbReference>
<feature type="domain" description="Selenoprotein F/M" evidence="6">
    <location>
        <begin position="31"/>
        <end position="90"/>
    </location>
</feature>
<keyword evidence="2 5" id="KW-0732">Signal</keyword>
<evidence type="ECO:0000256" key="4">
    <source>
        <dbReference type="ARBA" id="ARBA00040773"/>
    </source>
</evidence>
<dbReference type="Gene3D" id="3.40.30.50">
    <property type="entry name" value="Sep15/SelM thioredoxin-like domain, active-site redox motif"/>
    <property type="match status" value="1"/>
</dbReference>
<sequence>MRTYLLLLAVCLAVLAQQTHAATEYHSARIEVKRFIHEVLPLFDHVEFKPIAGKSPVLLFLGQEGDVLEEIDLAPMSTDEISDLLLEKGFYKKESEGDDVPEDVGKGEL</sequence>
<organism evidence="7 8">
    <name type="scientific">Branchiostoma lanceolatum</name>
    <name type="common">Common lancelet</name>
    <name type="synonym">Amphioxus lanceolatum</name>
    <dbReference type="NCBI Taxonomy" id="7740"/>
    <lineage>
        <taxon>Eukaryota</taxon>
        <taxon>Metazoa</taxon>
        <taxon>Chordata</taxon>
        <taxon>Cephalochordata</taxon>
        <taxon>Leptocardii</taxon>
        <taxon>Amphioxiformes</taxon>
        <taxon>Branchiostomatidae</taxon>
        <taxon>Branchiostoma</taxon>
    </lineage>
</organism>
<dbReference type="InterPro" id="IPR039992">
    <property type="entry name" value="Sep15_SelM"/>
</dbReference>
<dbReference type="EMBL" id="OV696686">
    <property type="protein sequence ID" value="CAH1233267.1"/>
    <property type="molecule type" value="Genomic_DNA"/>
</dbReference>
<keyword evidence="8" id="KW-1185">Reference proteome</keyword>
<dbReference type="SUPFAM" id="SSF52833">
    <property type="entry name" value="Thioredoxin-like"/>
    <property type="match status" value="1"/>
</dbReference>
<evidence type="ECO:0000256" key="2">
    <source>
        <dbReference type="ARBA" id="ARBA00022729"/>
    </source>
</evidence>
<dbReference type="InterPro" id="IPR036249">
    <property type="entry name" value="Thioredoxin-like_sf"/>
</dbReference>
<dbReference type="PANTHER" id="PTHR13077:SF7">
    <property type="entry name" value="SELENOPROTEIN M"/>
    <property type="match status" value="1"/>
</dbReference>
<evidence type="ECO:0000256" key="3">
    <source>
        <dbReference type="ARBA" id="ARBA00022933"/>
    </source>
</evidence>
<evidence type="ECO:0000313" key="8">
    <source>
        <dbReference type="Proteomes" id="UP000838412"/>
    </source>
</evidence>
<name>A0A8J9VBS4_BRALA</name>
<dbReference type="Proteomes" id="UP000838412">
    <property type="component" value="Chromosome 1"/>
</dbReference>
<evidence type="ECO:0000259" key="6">
    <source>
        <dbReference type="Pfam" id="PF08806"/>
    </source>
</evidence>
<dbReference type="InterPro" id="IPR014912">
    <property type="entry name" value="Sep15_SelM_dom"/>
</dbReference>
<dbReference type="OrthoDB" id="25165at2759"/>
<evidence type="ECO:0000256" key="1">
    <source>
        <dbReference type="ARBA" id="ARBA00005742"/>
    </source>
</evidence>
<feature type="chain" id="PRO_5035427641" description="Selenoprotein M" evidence="5">
    <location>
        <begin position="22"/>
        <end position="109"/>
    </location>
</feature>
<evidence type="ECO:0000256" key="5">
    <source>
        <dbReference type="SAM" id="SignalP"/>
    </source>
</evidence>
<reference evidence="7" key="1">
    <citation type="submission" date="2022-01" db="EMBL/GenBank/DDBJ databases">
        <authorList>
            <person name="Braso-Vives M."/>
        </authorList>
    </citation>
    <scope>NUCLEOTIDE SEQUENCE</scope>
</reference>
<protein>
    <recommendedName>
        <fullName evidence="4">Selenoprotein M</fullName>
    </recommendedName>
</protein>
<dbReference type="GO" id="GO:0005788">
    <property type="term" value="C:endoplasmic reticulum lumen"/>
    <property type="evidence" value="ECO:0007669"/>
    <property type="project" value="TreeGrafter"/>
</dbReference>